<dbReference type="CDD" id="cd24161">
    <property type="entry name" value="NUDIX_ADPRase_Ndx2"/>
    <property type="match status" value="1"/>
</dbReference>
<dbReference type="PANTHER" id="PTHR11839:SF18">
    <property type="entry name" value="NUDIX HYDROLASE DOMAIN-CONTAINING PROTEIN"/>
    <property type="match status" value="1"/>
</dbReference>
<dbReference type="GO" id="GO:0019693">
    <property type="term" value="P:ribose phosphate metabolic process"/>
    <property type="evidence" value="ECO:0007669"/>
    <property type="project" value="TreeGrafter"/>
</dbReference>
<feature type="domain" description="Nudix hydrolase" evidence="3">
    <location>
        <begin position="51"/>
        <end position="187"/>
    </location>
</feature>
<dbReference type="PROSITE" id="PS51462">
    <property type="entry name" value="NUDIX"/>
    <property type="match status" value="1"/>
</dbReference>
<dbReference type="InterPro" id="IPR015797">
    <property type="entry name" value="NUDIX_hydrolase-like_dom_sf"/>
</dbReference>
<protein>
    <submittedName>
        <fullName evidence="4">ADP-ribose pyrophosphatase YjhB, NUDIX family</fullName>
    </submittedName>
</protein>
<evidence type="ECO:0000259" key="3">
    <source>
        <dbReference type="PROSITE" id="PS51462"/>
    </source>
</evidence>
<dbReference type="InterPro" id="IPR000086">
    <property type="entry name" value="NUDIX_hydrolase_dom"/>
</dbReference>
<dbReference type="Gene3D" id="3.90.79.10">
    <property type="entry name" value="Nucleoside Triphosphate Pyrophosphohydrolase"/>
    <property type="match status" value="1"/>
</dbReference>
<evidence type="ECO:0000313" key="5">
    <source>
        <dbReference type="Proteomes" id="UP000198282"/>
    </source>
</evidence>
<organism evidence="4 5">
    <name type="scientific">Streptosporangium subroseum</name>
    <dbReference type="NCBI Taxonomy" id="106412"/>
    <lineage>
        <taxon>Bacteria</taxon>
        <taxon>Bacillati</taxon>
        <taxon>Actinomycetota</taxon>
        <taxon>Actinomycetes</taxon>
        <taxon>Streptosporangiales</taxon>
        <taxon>Streptosporangiaceae</taxon>
        <taxon>Streptosporangium</taxon>
    </lineage>
</organism>
<gene>
    <name evidence="4" type="ORF">SAMN05216276_105318</name>
</gene>
<dbReference type="GO" id="GO:0006753">
    <property type="term" value="P:nucleoside phosphate metabolic process"/>
    <property type="evidence" value="ECO:0007669"/>
    <property type="project" value="TreeGrafter"/>
</dbReference>
<accession>A0A239N8U0</accession>
<keyword evidence="2" id="KW-0378">Hydrolase</keyword>
<dbReference type="Pfam" id="PF00293">
    <property type="entry name" value="NUDIX"/>
    <property type="match status" value="1"/>
</dbReference>
<sequence length="191" mass="21148">MSSPVSSYAMTDAQPPTIRTLDSTVVYTNAWMTVREDRIQRPDGSHGIYGVIQQGSFAVVIPMENGGFHLVEEYRYPIGRRTWSFPQGSVADSPSPQATAHTELAEETGLRAASMTHLGRLDNSHGTSDQRFDVFVATDLTPGAPDREHTEQDMRQGWVSQAEFEQMILRGSITDSSSIAAYTLLRLREPS</sequence>
<name>A0A239N8U0_9ACTN</name>
<keyword evidence="5" id="KW-1185">Reference proteome</keyword>
<dbReference type="GO" id="GO:0016787">
    <property type="term" value="F:hydrolase activity"/>
    <property type="evidence" value="ECO:0007669"/>
    <property type="project" value="UniProtKB-KW"/>
</dbReference>
<dbReference type="PANTHER" id="PTHR11839">
    <property type="entry name" value="UDP/ADP-SUGAR PYROPHOSPHATASE"/>
    <property type="match status" value="1"/>
</dbReference>
<proteinExistence type="predicted"/>
<evidence type="ECO:0000313" key="4">
    <source>
        <dbReference type="EMBL" id="SNT51150.1"/>
    </source>
</evidence>
<evidence type="ECO:0000256" key="2">
    <source>
        <dbReference type="ARBA" id="ARBA00022801"/>
    </source>
</evidence>
<comment type="cofactor">
    <cofactor evidence="1">
        <name>Mg(2+)</name>
        <dbReference type="ChEBI" id="CHEBI:18420"/>
    </cofactor>
</comment>
<dbReference type="EMBL" id="FZOD01000053">
    <property type="protein sequence ID" value="SNT51150.1"/>
    <property type="molecule type" value="Genomic_DNA"/>
</dbReference>
<dbReference type="AlphaFoldDB" id="A0A239N8U0"/>
<reference evidence="4 5" key="1">
    <citation type="submission" date="2017-06" db="EMBL/GenBank/DDBJ databases">
        <authorList>
            <person name="Kim H.J."/>
            <person name="Triplett B.A."/>
        </authorList>
    </citation>
    <scope>NUCLEOTIDE SEQUENCE [LARGE SCALE GENOMIC DNA]</scope>
    <source>
        <strain evidence="4 5">CGMCC 4.2132</strain>
    </source>
</reference>
<evidence type="ECO:0000256" key="1">
    <source>
        <dbReference type="ARBA" id="ARBA00001946"/>
    </source>
</evidence>
<dbReference type="SUPFAM" id="SSF55811">
    <property type="entry name" value="Nudix"/>
    <property type="match status" value="1"/>
</dbReference>
<dbReference type="Proteomes" id="UP000198282">
    <property type="component" value="Unassembled WGS sequence"/>
</dbReference>
<dbReference type="GO" id="GO:0005829">
    <property type="term" value="C:cytosol"/>
    <property type="evidence" value="ECO:0007669"/>
    <property type="project" value="TreeGrafter"/>
</dbReference>